<dbReference type="Gene3D" id="3.30.460.10">
    <property type="entry name" value="Beta Polymerase, domain 2"/>
    <property type="match status" value="1"/>
</dbReference>
<evidence type="ECO:0000313" key="2">
    <source>
        <dbReference type="EMBL" id="NNG54994.1"/>
    </source>
</evidence>
<name>A0A7Y7USL3_9SPHN</name>
<dbReference type="CDD" id="cd05403">
    <property type="entry name" value="NT_KNTase_like"/>
    <property type="match status" value="1"/>
</dbReference>
<evidence type="ECO:0000313" key="4">
    <source>
        <dbReference type="Proteomes" id="UP000531581"/>
    </source>
</evidence>
<gene>
    <name evidence="2" type="ORF">HKX05_16735</name>
    <name evidence="3" type="ORF">HLV41_20585</name>
</gene>
<dbReference type="EMBL" id="JABYQV010000041">
    <property type="protein sequence ID" value="NVP33437.1"/>
    <property type="molecule type" value="Genomic_DNA"/>
</dbReference>
<dbReference type="SUPFAM" id="SSF81301">
    <property type="entry name" value="Nucleotidyltransferase"/>
    <property type="match status" value="1"/>
</dbReference>
<evidence type="ECO:0000313" key="3">
    <source>
        <dbReference type="EMBL" id="NVP33437.1"/>
    </source>
</evidence>
<keyword evidence="3" id="KW-0808">Transferase</keyword>
<dbReference type="Proteomes" id="UP000531581">
    <property type="component" value="Unassembled WGS sequence"/>
</dbReference>
<dbReference type="RefSeq" id="WP_170171548.1">
    <property type="nucleotide sequence ID" value="NZ_JABEOV010000024.1"/>
</dbReference>
<dbReference type="AlphaFoldDB" id="A0A7Y7USL3"/>
<dbReference type="PANTHER" id="PTHR33933:SF1">
    <property type="entry name" value="PROTEIN ADENYLYLTRANSFERASE MNTA-RELATED"/>
    <property type="match status" value="1"/>
</dbReference>
<evidence type="ECO:0000313" key="5">
    <source>
        <dbReference type="Proteomes" id="UP000557656"/>
    </source>
</evidence>
<dbReference type="InterPro" id="IPR041633">
    <property type="entry name" value="Polbeta"/>
</dbReference>
<protein>
    <submittedName>
        <fullName evidence="3">Nucleotidyltransferase domain-containing protein</fullName>
    </submittedName>
</protein>
<reference evidence="4 5" key="1">
    <citation type="submission" date="2020-05" db="EMBL/GenBank/DDBJ databases">
        <title>Draft Genome Sequences of Sphingomonas sp. Isolated from the International Space Station.</title>
        <authorList>
            <person name="Bijlani S."/>
            <person name="Singh N.K."/>
            <person name="Mason C.E."/>
            <person name="Wang C.C."/>
            <person name="Venkateswaran K."/>
        </authorList>
    </citation>
    <scope>NUCLEOTIDE SEQUENCE [LARGE SCALE GENOMIC DNA]</scope>
    <source>
        <strain evidence="2 5">IIF7SW-B5</strain>
        <strain evidence="3">ISS-IIF7SWP</strain>
    </source>
</reference>
<organism evidence="3 4">
    <name type="scientific">Sphingomonas sanguinis</name>
    <dbReference type="NCBI Taxonomy" id="33051"/>
    <lineage>
        <taxon>Bacteria</taxon>
        <taxon>Pseudomonadati</taxon>
        <taxon>Pseudomonadota</taxon>
        <taxon>Alphaproteobacteria</taxon>
        <taxon>Sphingomonadales</taxon>
        <taxon>Sphingomonadaceae</taxon>
        <taxon>Sphingomonas</taxon>
    </lineage>
</organism>
<sequence length="105" mass="11875">MATVVDPTLTRFRATLAELYGARLDRAVLFGSRARGDARPSSDYDVAVFLTSLPDRWAELDRLADLRVRFLDETGAFFDAKPYPASAWRDSSPLMHEIRREGVEL</sequence>
<accession>A0A7Y7USL3</accession>
<comment type="caution">
    <text evidence="3">The sequence shown here is derived from an EMBL/GenBank/DDBJ whole genome shotgun (WGS) entry which is preliminary data.</text>
</comment>
<feature type="domain" description="Polymerase beta nucleotidyltransferase" evidence="1">
    <location>
        <begin position="25"/>
        <end position="66"/>
    </location>
</feature>
<evidence type="ECO:0000259" key="1">
    <source>
        <dbReference type="Pfam" id="PF18765"/>
    </source>
</evidence>
<dbReference type="InterPro" id="IPR043519">
    <property type="entry name" value="NT_sf"/>
</dbReference>
<dbReference type="PANTHER" id="PTHR33933">
    <property type="entry name" value="NUCLEOTIDYLTRANSFERASE"/>
    <property type="match status" value="1"/>
</dbReference>
<proteinExistence type="predicted"/>
<dbReference type="Proteomes" id="UP000557656">
    <property type="component" value="Unassembled WGS sequence"/>
</dbReference>
<dbReference type="GO" id="GO:0016740">
    <property type="term" value="F:transferase activity"/>
    <property type="evidence" value="ECO:0007669"/>
    <property type="project" value="UniProtKB-KW"/>
</dbReference>
<dbReference type="EMBL" id="JABEOV010000024">
    <property type="protein sequence ID" value="NNG54994.1"/>
    <property type="molecule type" value="Genomic_DNA"/>
</dbReference>
<dbReference type="InterPro" id="IPR052548">
    <property type="entry name" value="Type_VII_TA_antitoxin"/>
</dbReference>
<dbReference type="Pfam" id="PF18765">
    <property type="entry name" value="Polbeta"/>
    <property type="match status" value="1"/>
</dbReference>
<keyword evidence="5" id="KW-1185">Reference proteome</keyword>